<dbReference type="InterPro" id="IPR002213">
    <property type="entry name" value="UDP_glucos_trans"/>
</dbReference>
<dbReference type="AlphaFoldDB" id="M9PMU1"/>
<dbReference type="Gene3D" id="3.40.50.2000">
    <property type="entry name" value="Glycogen Phosphorylase B"/>
    <property type="match status" value="2"/>
</dbReference>
<dbReference type="GO" id="GO:0080044">
    <property type="term" value="F:quercetin 7-O-glucosyltransferase activity"/>
    <property type="evidence" value="ECO:0007669"/>
    <property type="project" value="TreeGrafter"/>
</dbReference>
<gene>
    <name evidence="7" type="primary">UGT74S1</name>
</gene>
<dbReference type="GO" id="GO:0080043">
    <property type="term" value="F:quercetin 3-O-glucosyltransferase activity"/>
    <property type="evidence" value="ECO:0007669"/>
    <property type="project" value="TreeGrafter"/>
</dbReference>
<dbReference type="GO" id="GO:0009718">
    <property type="term" value="P:anthocyanin-containing compound biosynthetic process"/>
    <property type="evidence" value="ECO:0007669"/>
    <property type="project" value="UniProtKB-UniPathway"/>
</dbReference>
<dbReference type="BioCyc" id="MetaCyc:MONOMER-18626"/>
<evidence type="ECO:0000256" key="5">
    <source>
        <dbReference type="RuleBase" id="RU003718"/>
    </source>
</evidence>
<evidence type="ECO:0000256" key="3">
    <source>
        <dbReference type="ARBA" id="ARBA00022679"/>
    </source>
</evidence>
<sequence>MAGDEREKAHCLVVPAAAQGHFTPLLQFSKRLIPKRIRVTLALTRFIHSTMTVTAQSGIHIDTISDGFDHSGLILQDPEHYSQTFRRVGSETLTDLIRKQSESRHPVHCIIYDASMPWFLDVAKRFGIVGAAFLTQSCAVNAIYYHLREGTIKRPVVSDPAAGTLVIDGLPPLEVSDLPSFIWDDLHTEFLAAHLRQFSNDGADWVFCNTVYQLELEAVDWLTKQWLINFRTIGPTIPSFYLDKQIPDDKDYDISIFNPQNQTCMNWLQSKPDGSVVYVSFGSLARLSPQQTEELYFGLKNSNHYFLWVVRESEVAKLPKEEYLSGEKGLVVSWCSQLQVLASGKVGCFVTHCGWNSTLEALSLGVPMVAMPECGDQLTNAKFIKDVWKTGVRAEADDGKGIMWGMIKREVIERCIREVMEGEETRRNADKWGKIIKEAVVEGGSSDKNTEDFATSLINFAETFQFSC</sequence>
<accession>M9PMU1</accession>
<comment type="pathway">
    <text evidence="1">Pigment biosynthesis; anthocyanin biosynthesis.</text>
</comment>
<dbReference type="PANTHER" id="PTHR11926:SF1553">
    <property type="entry name" value="GLYCOSYLTRANSFERASE"/>
    <property type="match status" value="1"/>
</dbReference>
<dbReference type="Pfam" id="PF00201">
    <property type="entry name" value="UDPGT"/>
    <property type="match status" value="1"/>
</dbReference>
<dbReference type="GO" id="GO:0047213">
    <property type="term" value="F:anthocyanidin 3-O-glucosyltransferase activity"/>
    <property type="evidence" value="ECO:0007669"/>
    <property type="project" value="UniProtKB-EC"/>
</dbReference>
<dbReference type="FunFam" id="3.40.50.2000:FF:000019">
    <property type="entry name" value="Glycosyltransferase"/>
    <property type="match status" value="1"/>
</dbReference>
<dbReference type="EMBL" id="JX011632">
    <property type="protein sequence ID" value="AGD95005.1"/>
    <property type="molecule type" value="mRNA"/>
</dbReference>
<dbReference type="PANTHER" id="PTHR11926">
    <property type="entry name" value="GLUCOSYL/GLUCURONOSYL TRANSFERASES"/>
    <property type="match status" value="1"/>
</dbReference>
<dbReference type="SUPFAM" id="SSF53756">
    <property type="entry name" value="UDP-Glycosyltransferase/glycogen phosphorylase"/>
    <property type="match status" value="1"/>
</dbReference>
<keyword evidence="5" id="KW-0328">Glycosyltransferase</keyword>
<evidence type="ECO:0000313" key="7">
    <source>
        <dbReference type="EMBL" id="AGD95005.1"/>
    </source>
</evidence>
<name>M9PMU1_LINUS</name>
<reference evidence="7" key="1">
    <citation type="journal article" date="2014" name="BMC Plant Biol.">
        <title>Identification and functional characterization of a flax UDP-glycosyltransferase glucosylating secoisolariciresinol (SECO) into secoisolariciresinol monoglucoside (SMG) and diglucoside (SDG).</title>
        <authorList>
            <person name="Ghose K."/>
            <person name="Selvaraj K."/>
            <person name="McCallum J."/>
            <person name="Kirby C.W."/>
            <person name="Sweeney-Nixon M."/>
            <person name="Cloutier S.J."/>
            <person name="Deyholos M."/>
            <person name="Datla R."/>
            <person name="Fofana B."/>
        </authorList>
    </citation>
    <scope>NUCLEOTIDE SEQUENCE</scope>
    <source>
        <tissue evidence="7">Seed</tissue>
    </source>
</reference>
<evidence type="ECO:0000256" key="2">
    <source>
        <dbReference type="ARBA" id="ARBA00009995"/>
    </source>
</evidence>
<organism evidence="7">
    <name type="scientific">Linum usitatissimum</name>
    <name type="common">Flax</name>
    <name type="synonym">Linum humile</name>
    <dbReference type="NCBI Taxonomy" id="4006"/>
    <lineage>
        <taxon>Eukaryota</taxon>
        <taxon>Viridiplantae</taxon>
        <taxon>Streptophyta</taxon>
        <taxon>Embryophyta</taxon>
        <taxon>Tracheophyta</taxon>
        <taxon>Spermatophyta</taxon>
        <taxon>Magnoliopsida</taxon>
        <taxon>eudicotyledons</taxon>
        <taxon>Gunneridae</taxon>
        <taxon>Pentapetalae</taxon>
        <taxon>rosids</taxon>
        <taxon>fabids</taxon>
        <taxon>Malpighiales</taxon>
        <taxon>Linaceae</taxon>
        <taxon>Linum</taxon>
    </lineage>
</organism>
<dbReference type="EC" id="2.4.1.-" evidence="6"/>
<dbReference type="InterPro" id="IPR035595">
    <property type="entry name" value="UDP_glycos_trans_CS"/>
</dbReference>
<proteinExistence type="evidence at transcript level"/>
<dbReference type="PROSITE" id="PS00375">
    <property type="entry name" value="UDPGT"/>
    <property type="match status" value="1"/>
</dbReference>
<dbReference type="UniPathway" id="UPA00009"/>
<protein>
    <recommendedName>
        <fullName evidence="6">Glycosyltransferase</fullName>
        <ecNumber evidence="6">2.4.1.-</ecNumber>
    </recommendedName>
</protein>
<dbReference type="SMR" id="M9PMU1"/>
<evidence type="ECO:0000256" key="1">
    <source>
        <dbReference type="ARBA" id="ARBA00004935"/>
    </source>
</evidence>
<keyword evidence="3 5" id="KW-0808">Transferase</keyword>
<evidence type="ECO:0000256" key="6">
    <source>
        <dbReference type="RuleBase" id="RU362057"/>
    </source>
</evidence>
<comment type="similarity">
    <text evidence="2 5">Belongs to the UDP-glycosyltransferase family.</text>
</comment>
<dbReference type="CDD" id="cd03784">
    <property type="entry name" value="GT1_Gtf-like"/>
    <property type="match status" value="1"/>
</dbReference>
<comment type="catalytic activity">
    <reaction evidence="4">
        <text>an anthocyanidin + UDP-alpha-D-glucose + H(+) = an anthocyanidin 3-O-beta-D-glucoside + UDP</text>
        <dbReference type="Rhea" id="RHEA:20093"/>
        <dbReference type="ChEBI" id="CHEBI:15378"/>
        <dbReference type="ChEBI" id="CHEBI:16307"/>
        <dbReference type="ChEBI" id="CHEBI:58223"/>
        <dbReference type="ChEBI" id="CHEBI:58885"/>
        <dbReference type="ChEBI" id="CHEBI:143576"/>
        <dbReference type="EC" id="2.4.1.115"/>
    </reaction>
</comment>
<evidence type="ECO:0000256" key="4">
    <source>
        <dbReference type="ARBA" id="ARBA00047606"/>
    </source>
</evidence>